<comment type="similarity">
    <text evidence="1">Belongs to the GTP cyclohydrolase II family.</text>
</comment>
<gene>
    <name evidence="8" type="ORF">PEBR_09175</name>
</gene>
<dbReference type="AlphaFoldDB" id="A0A1S9S2A3"/>
<name>A0A1S9S2A3_PENBI</name>
<evidence type="ECO:0000256" key="5">
    <source>
        <dbReference type="PROSITE-ProRule" id="PRU00042"/>
    </source>
</evidence>
<dbReference type="InterPro" id="IPR013785">
    <property type="entry name" value="Aldolase_TIM"/>
</dbReference>
<evidence type="ECO:0000256" key="2">
    <source>
        <dbReference type="ARBA" id="ARBA00022741"/>
    </source>
</evidence>
<evidence type="ECO:0000256" key="6">
    <source>
        <dbReference type="SAM" id="MobiDB-lite"/>
    </source>
</evidence>
<evidence type="ECO:0000256" key="4">
    <source>
        <dbReference type="ARBA" id="ARBA00023134"/>
    </source>
</evidence>
<dbReference type="GO" id="GO:0016829">
    <property type="term" value="F:lyase activity"/>
    <property type="evidence" value="ECO:0007669"/>
    <property type="project" value="InterPro"/>
</dbReference>
<dbReference type="Gene3D" id="3.40.50.10990">
    <property type="entry name" value="GTP cyclohydrolase II"/>
    <property type="match status" value="1"/>
</dbReference>
<dbReference type="Proteomes" id="UP000190744">
    <property type="component" value="Unassembled WGS sequence"/>
</dbReference>
<evidence type="ECO:0000313" key="9">
    <source>
        <dbReference type="Proteomes" id="UP000190744"/>
    </source>
</evidence>
<keyword evidence="2" id="KW-0547">Nucleotide-binding</keyword>
<organism evidence="8 9">
    <name type="scientific">Penicillium brasilianum</name>
    <dbReference type="NCBI Taxonomy" id="104259"/>
    <lineage>
        <taxon>Eukaryota</taxon>
        <taxon>Fungi</taxon>
        <taxon>Dikarya</taxon>
        <taxon>Ascomycota</taxon>
        <taxon>Pezizomycotina</taxon>
        <taxon>Eurotiomycetes</taxon>
        <taxon>Eurotiomycetidae</taxon>
        <taxon>Eurotiales</taxon>
        <taxon>Aspergillaceae</taxon>
        <taxon>Penicillium</taxon>
    </lineage>
</organism>
<protein>
    <recommendedName>
        <fullName evidence="7">C2H2-type domain-containing protein</fullName>
    </recommendedName>
</protein>
<dbReference type="InterPro" id="IPR032677">
    <property type="entry name" value="GTP_cyclohydro_II"/>
</dbReference>
<dbReference type="Pfam" id="PF12471">
    <property type="entry name" value="GTP_CH_N"/>
    <property type="match status" value="1"/>
</dbReference>
<keyword evidence="5" id="KW-0862">Zinc</keyword>
<evidence type="ECO:0000256" key="3">
    <source>
        <dbReference type="ARBA" id="ARBA00022801"/>
    </source>
</evidence>
<dbReference type="CDD" id="cd00408">
    <property type="entry name" value="DHDPS-like"/>
    <property type="match status" value="1"/>
</dbReference>
<dbReference type="SUPFAM" id="SSF142695">
    <property type="entry name" value="RibA-like"/>
    <property type="match status" value="1"/>
</dbReference>
<dbReference type="GO" id="GO:0009231">
    <property type="term" value="P:riboflavin biosynthetic process"/>
    <property type="evidence" value="ECO:0007669"/>
    <property type="project" value="InterPro"/>
</dbReference>
<dbReference type="GO" id="GO:0003935">
    <property type="term" value="F:GTP cyclohydrolase II activity"/>
    <property type="evidence" value="ECO:0007669"/>
    <property type="project" value="InterPro"/>
</dbReference>
<dbReference type="Gene3D" id="3.30.160.60">
    <property type="entry name" value="Classic Zinc Finger"/>
    <property type="match status" value="1"/>
</dbReference>
<keyword evidence="3" id="KW-0378">Hydrolase</keyword>
<dbReference type="InterPro" id="IPR036144">
    <property type="entry name" value="RibA-like_sf"/>
</dbReference>
<dbReference type="PRINTS" id="PR00146">
    <property type="entry name" value="DHPICSNTHASE"/>
</dbReference>
<reference evidence="9" key="1">
    <citation type="submission" date="2015-09" db="EMBL/GenBank/DDBJ databases">
        <authorList>
            <person name="Fill T.P."/>
            <person name="Baretta J.F."/>
            <person name="de Almeida L.G."/>
            <person name="Rocha M."/>
            <person name="de Souza D.H."/>
            <person name="Malavazi I."/>
            <person name="Cerdeira L.T."/>
            <person name="Hong H."/>
            <person name="Samborskyy M."/>
            <person name="de Vasconcelos A.T."/>
            <person name="Leadlay P."/>
            <person name="Rodrigues-Filho E."/>
        </authorList>
    </citation>
    <scope>NUCLEOTIDE SEQUENCE [LARGE SCALE GENOMIC DNA]</scope>
    <source>
        <strain evidence="9">LaBioMMi 136</strain>
    </source>
</reference>
<dbReference type="EMBL" id="LJBN01000001">
    <property type="protein sequence ID" value="OOQ91701.1"/>
    <property type="molecule type" value="Genomic_DNA"/>
</dbReference>
<dbReference type="NCBIfam" id="NF005536">
    <property type="entry name" value="PRK07198.1"/>
    <property type="match status" value="1"/>
</dbReference>
<dbReference type="PROSITE" id="PS50157">
    <property type="entry name" value="ZINC_FINGER_C2H2_2"/>
    <property type="match status" value="1"/>
</dbReference>
<dbReference type="Pfam" id="PF00925">
    <property type="entry name" value="GTP_cyclohydro2"/>
    <property type="match status" value="1"/>
</dbReference>
<dbReference type="InterPro" id="IPR022163">
    <property type="entry name" value="GTP_CH_N"/>
</dbReference>
<keyword evidence="5" id="KW-0863">Zinc-finger</keyword>
<feature type="domain" description="C2H2-type" evidence="7">
    <location>
        <begin position="730"/>
        <end position="760"/>
    </location>
</feature>
<feature type="region of interest" description="Disordered" evidence="6">
    <location>
        <begin position="477"/>
        <end position="496"/>
    </location>
</feature>
<dbReference type="InterPro" id="IPR013087">
    <property type="entry name" value="Znf_C2H2_type"/>
</dbReference>
<dbReference type="PANTHER" id="PTHR47259">
    <property type="match status" value="1"/>
</dbReference>
<dbReference type="PANTHER" id="PTHR47259:SF2">
    <property type="entry name" value="URACIL-REGULATED PROTEIN 1"/>
    <property type="match status" value="1"/>
</dbReference>
<evidence type="ECO:0000256" key="1">
    <source>
        <dbReference type="ARBA" id="ARBA00008131"/>
    </source>
</evidence>
<sequence length="986" mass="109984">MPEPTPPSPTSPKSHYSKHIILTTYPGQSGIDPVPLEWGAADAKSRGPVVVSRSGNLVKRRNAIGAHGGSYSIYNALAVASGDLDANFRPDLRNSQPTFDFPWQKAWADKTKIVSMDPYGHDIVNQYNEELKAGWDIRPTMAVTRANMKLAEIAEAVRDGLLEVDGSIVVDSSGEVRVTKVAVEPVWYLPGVADRFGVDEGTLRRTLFEHTGGSYPELITRPDLKVFLPPIGGLTVYIFGPPERVADENVKLALRIHDECNGSDVFQSDICTCRPYLAFGIREAIREAQNGGSGVVIYFRKEGRALGEVIKYLVYNARKRGGDTADKYFTRTENIAGVRDMRFQALMPDILHWLGVKKIDRMLSMSNMKHDAIVDSGIKILERIPIPDEMIPSDSRVEIDAKINAGYFTTGKQPSMDELAEVRGRGWEKWEDIEGVTPEDYLRGPSRRSRLAPVVAAPAVAVPAVAASAVATANTAHADPVDAEEAPLKRPSNTLSPPSRVGCLLEIAEVLENSETIHPSFPLELTKKSFVQVKEREDGTRDPYVYKNTPEDLSTHHLAVHVGFARDGKGAWTNRKVGTRPDGPTLVKREWLSRSLEPVKEHHEVIFPDQFDGCPVETFVFILQSNLPFRPAGEVMRYVTDLFKRAQQQDRDILLILSGWDGLTPNQGAFQKLFALRPENISLHLRILCEDVDNRKEIIPYPRFYDIDHLQLRELTYERNTHRWAKEAGRLCKVDGCGAVFSTAAALRTHRVREHQVPRTEDSKSCQYCGKTYTRTESKTRHEKSCSGNPDRVTPPVSLTGKRRLVADPRQVPILNDGVKPYDALVADDALKLPRIDACERRPQFASVTEQVAIFYRATNTLDLESQKKYYAYLLRSGLAGLEIMGTYFEAFLLTREERSQLIATAREAVRPDYPLMAGVGTHSTKQTLELAHDAAAAGANCLLVLPPAYFSKATTVNFVKRFFADVARQSPLPVLIYNSRETAMR</sequence>
<dbReference type="InterPro" id="IPR000926">
    <property type="entry name" value="RibA"/>
</dbReference>
<dbReference type="Gene3D" id="3.20.20.70">
    <property type="entry name" value="Aldolase class I"/>
    <property type="match status" value="1"/>
</dbReference>
<evidence type="ECO:0000259" key="7">
    <source>
        <dbReference type="PROSITE" id="PS50157"/>
    </source>
</evidence>
<comment type="caution">
    <text evidence="8">The sequence shown here is derived from an EMBL/GenBank/DDBJ whole genome shotgun (WGS) entry which is preliminary data.</text>
</comment>
<dbReference type="Pfam" id="PF00701">
    <property type="entry name" value="DHDPS"/>
    <property type="match status" value="1"/>
</dbReference>
<dbReference type="PROSITE" id="PS00028">
    <property type="entry name" value="ZINC_FINGER_C2H2_1"/>
    <property type="match status" value="1"/>
</dbReference>
<dbReference type="InterPro" id="IPR002220">
    <property type="entry name" value="DapA-like"/>
</dbReference>
<dbReference type="CDD" id="cd00641">
    <property type="entry name" value="GTP_cyclohydro2"/>
    <property type="match status" value="1"/>
</dbReference>
<evidence type="ECO:0000313" key="8">
    <source>
        <dbReference type="EMBL" id="OOQ91701.1"/>
    </source>
</evidence>
<accession>A0A1S9S2A3</accession>
<proteinExistence type="inferred from homology"/>
<keyword evidence="5" id="KW-0479">Metal-binding</keyword>
<dbReference type="SUPFAM" id="SSF51569">
    <property type="entry name" value="Aldolase"/>
    <property type="match status" value="1"/>
</dbReference>
<dbReference type="GO" id="GO:0008270">
    <property type="term" value="F:zinc ion binding"/>
    <property type="evidence" value="ECO:0007669"/>
    <property type="project" value="UniProtKB-KW"/>
</dbReference>
<dbReference type="GO" id="GO:0005525">
    <property type="term" value="F:GTP binding"/>
    <property type="evidence" value="ECO:0007669"/>
    <property type="project" value="UniProtKB-KW"/>
</dbReference>
<keyword evidence="4" id="KW-0342">GTP-binding</keyword>